<accession>A0A9D1EBF9</accession>
<proteinExistence type="predicted"/>
<dbReference type="Gene3D" id="3.40.630.30">
    <property type="match status" value="1"/>
</dbReference>
<dbReference type="AlphaFoldDB" id="A0A9D1EBF9"/>
<dbReference type="Proteomes" id="UP000823912">
    <property type="component" value="Unassembled WGS sequence"/>
</dbReference>
<organism evidence="2 3">
    <name type="scientific">Candidatus Pullilachnospira gallistercoris</name>
    <dbReference type="NCBI Taxonomy" id="2840911"/>
    <lineage>
        <taxon>Bacteria</taxon>
        <taxon>Bacillati</taxon>
        <taxon>Bacillota</taxon>
        <taxon>Clostridia</taxon>
        <taxon>Lachnospirales</taxon>
        <taxon>Lachnospiraceae</taxon>
        <taxon>Lachnospiraceae incertae sedis</taxon>
        <taxon>Candidatus Pullilachnospira</taxon>
    </lineage>
</organism>
<evidence type="ECO:0000313" key="3">
    <source>
        <dbReference type="Proteomes" id="UP000823912"/>
    </source>
</evidence>
<dbReference type="InterPro" id="IPR050276">
    <property type="entry name" value="MshD_Acetyltransferase"/>
</dbReference>
<feature type="domain" description="N-acetyltransferase" evidence="1">
    <location>
        <begin position="9"/>
        <end position="155"/>
    </location>
</feature>
<protein>
    <submittedName>
        <fullName evidence="2">GNAT family N-acetyltransferase</fullName>
    </submittedName>
</protein>
<dbReference type="PANTHER" id="PTHR43617">
    <property type="entry name" value="L-AMINO ACID N-ACETYLTRANSFERASE"/>
    <property type="match status" value="1"/>
</dbReference>
<sequence>MLQDEKKVQELSALASAIVKEHYDPLLGSEQNDYMIQMFQSVPAIKKQLENGYQYDLVYLRNGKAIGFVGYYPKNADEMYISKFYLHKDYRGKGISRKMLEFVIGECRKQGLHQITLNVNKYNDAILAYEKLGFTRLRSEVNDIGHGYVMDDYVYLYKIS</sequence>
<evidence type="ECO:0000259" key="1">
    <source>
        <dbReference type="PROSITE" id="PS51186"/>
    </source>
</evidence>
<gene>
    <name evidence="2" type="ORF">IAA55_09575</name>
</gene>
<reference evidence="2" key="1">
    <citation type="submission" date="2020-10" db="EMBL/GenBank/DDBJ databases">
        <authorList>
            <person name="Gilroy R."/>
        </authorList>
    </citation>
    <scope>NUCLEOTIDE SEQUENCE</scope>
    <source>
        <strain evidence="2">ChiSjej5B23-6657</strain>
    </source>
</reference>
<dbReference type="Pfam" id="PF00583">
    <property type="entry name" value="Acetyltransf_1"/>
    <property type="match status" value="1"/>
</dbReference>
<name>A0A9D1EBF9_9FIRM</name>
<reference evidence="2" key="2">
    <citation type="journal article" date="2021" name="PeerJ">
        <title>Extensive microbial diversity within the chicken gut microbiome revealed by metagenomics and culture.</title>
        <authorList>
            <person name="Gilroy R."/>
            <person name="Ravi A."/>
            <person name="Getino M."/>
            <person name="Pursley I."/>
            <person name="Horton D.L."/>
            <person name="Alikhan N.F."/>
            <person name="Baker D."/>
            <person name="Gharbi K."/>
            <person name="Hall N."/>
            <person name="Watson M."/>
            <person name="Adriaenssens E.M."/>
            <person name="Foster-Nyarko E."/>
            <person name="Jarju S."/>
            <person name="Secka A."/>
            <person name="Antonio M."/>
            <person name="Oren A."/>
            <person name="Chaudhuri R.R."/>
            <person name="La Ragione R."/>
            <person name="Hildebrand F."/>
            <person name="Pallen M.J."/>
        </authorList>
    </citation>
    <scope>NUCLEOTIDE SEQUENCE</scope>
    <source>
        <strain evidence="2">ChiSjej5B23-6657</strain>
    </source>
</reference>
<evidence type="ECO:0000313" key="2">
    <source>
        <dbReference type="EMBL" id="HIR71516.1"/>
    </source>
</evidence>
<dbReference type="InterPro" id="IPR016181">
    <property type="entry name" value="Acyl_CoA_acyltransferase"/>
</dbReference>
<comment type="caution">
    <text evidence="2">The sequence shown here is derived from an EMBL/GenBank/DDBJ whole genome shotgun (WGS) entry which is preliminary data.</text>
</comment>
<dbReference type="InterPro" id="IPR000182">
    <property type="entry name" value="GNAT_dom"/>
</dbReference>
<dbReference type="GO" id="GO:0016747">
    <property type="term" value="F:acyltransferase activity, transferring groups other than amino-acyl groups"/>
    <property type="evidence" value="ECO:0007669"/>
    <property type="project" value="InterPro"/>
</dbReference>
<dbReference type="CDD" id="cd04301">
    <property type="entry name" value="NAT_SF"/>
    <property type="match status" value="1"/>
</dbReference>
<dbReference type="SUPFAM" id="SSF55729">
    <property type="entry name" value="Acyl-CoA N-acyltransferases (Nat)"/>
    <property type="match status" value="1"/>
</dbReference>
<dbReference type="EMBL" id="DVHM01000160">
    <property type="protein sequence ID" value="HIR71516.1"/>
    <property type="molecule type" value="Genomic_DNA"/>
</dbReference>
<dbReference type="PROSITE" id="PS51186">
    <property type="entry name" value="GNAT"/>
    <property type="match status" value="1"/>
</dbReference>